<keyword evidence="2 4" id="KW-0863">Zinc-finger</keyword>
<feature type="region of interest" description="Disordered" evidence="5">
    <location>
        <begin position="1042"/>
        <end position="1078"/>
    </location>
</feature>
<feature type="compositionally biased region" description="Polar residues" evidence="5">
    <location>
        <begin position="738"/>
        <end position="750"/>
    </location>
</feature>
<feature type="compositionally biased region" description="Low complexity" evidence="5">
    <location>
        <begin position="771"/>
        <end position="784"/>
    </location>
</feature>
<feature type="region of interest" description="Disordered" evidence="5">
    <location>
        <begin position="1851"/>
        <end position="1923"/>
    </location>
</feature>
<comment type="caution">
    <text evidence="7">The sequence shown here is derived from an EMBL/GenBank/DDBJ whole genome shotgun (WGS) entry which is preliminary data.</text>
</comment>
<feature type="region of interest" description="Disordered" evidence="5">
    <location>
        <begin position="225"/>
        <end position="294"/>
    </location>
</feature>
<organism evidence="7 8">
    <name type="scientific">Cardiocondyla obscurior</name>
    <dbReference type="NCBI Taxonomy" id="286306"/>
    <lineage>
        <taxon>Eukaryota</taxon>
        <taxon>Metazoa</taxon>
        <taxon>Ecdysozoa</taxon>
        <taxon>Arthropoda</taxon>
        <taxon>Hexapoda</taxon>
        <taxon>Insecta</taxon>
        <taxon>Pterygota</taxon>
        <taxon>Neoptera</taxon>
        <taxon>Endopterygota</taxon>
        <taxon>Hymenoptera</taxon>
        <taxon>Apocrita</taxon>
        <taxon>Aculeata</taxon>
        <taxon>Formicoidea</taxon>
        <taxon>Formicidae</taxon>
        <taxon>Myrmicinae</taxon>
        <taxon>Cardiocondyla</taxon>
    </lineage>
</organism>
<dbReference type="InterPro" id="IPR002893">
    <property type="entry name" value="Znf_MYND"/>
</dbReference>
<feature type="compositionally biased region" description="Basic and acidic residues" evidence="5">
    <location>
        <begin position="751"/>
        <end position="764"/>
    </location>
</feature>
<evidence type="ECO:0000313" key="7">
    <source>
        <dbReference type="EMBL" id="KAL0124715.1"/>
    </source>
</evidence>
<evidence type="ECO:0000256" key="1">
    <source>
        <dbReference type="ARBA" id="ARBA00022723"/>
    </source>
</evidence>
<name>A0AAW2GAS2_9HYME</name>
<feature type="region of interest" description="Disordered" evidence="5">
    <location>
        <begin position="96"/>
        <end position="127"/>
    </location>
</feature>
<feature type="compositionally biased region" description="Polar residues" evidence="5">
    <location>
        <begin position="1055"/>
        <end position="1070"/>
    </location>
</feature>
<evidence type="ECO:0000313" key="8">
    <source>
        <dbReference type="Proteomes" id="UP001430953"/>
    </source>
</evidence>
<feature type="compositionally biased region" description="Polar residues" evidence="5">
    <location>
        <begin position="522"/>
        <end position="559"/>
    </location>
</feature>
<dbReference type="GO" id="GO:0008270">
    <property type="term" value="F:zinc ion binding"/>
    <property type="evidence" value="ECO:0007669"/>
    <property type="project" value="UniProtKB-KW"/>
</dbReference>
<evidence type="ECO:0000256" key="2">
    <source>
        <dbReference type="ARBA" id="ARBA00022771"/>
    </source>
</evidence>
<evidence type="ECO:0000256" key="3">
    <source>
        <dbReference type="ARBA" id="ARBA00022833"/>
    </source>
</evidence>
<feature type="domain" description="MYND-type" evidence="6">
    <location>
        <begin position="2532"/>
        <end position="2568"/>
    </location>
</feature>
<feature type="compositionally biased region" description="Basic and acidic residues" evidence="5">
    <location>
        <begin position="1891"/>
        <end position="1902"/>
    </location>
</feature>
<feature type="region of interest" description="Disordered" evidence="5">
    <location>
        <begin position="35"/>
        <end position="64"/>
    </location>
</feature>
<evidence type="ECO:0000259" key="6">
    <source>
        <dbReference type="PROSITE" id="PS50865"/>
    </source>
</evidence>
<keyword evidence="1" id="KW-0479">Metal-binding</keyword>
<feature type="compositionally biased region" description="Polar residues" evidence="5">
    <location>
        <begin position="1851"/>
        <end position="1886"/>
    </location>
</feature>
<keyword evidence="3" id="KW-0862">Zinc</keyword>
<feature type="compositionally biased region" description="Basic and acidic residues" evidence="5">
    <location>
        <begin position="2312"/>
        <end position="2330"/>
    </location>
</feature>
<dbReference type="PROSITE" id="PS50865">
    <property type="entry name" value="ZF_MYND_2"/>
    <property type="match status" value="1"/>
</dbReference>
<feature type="compositionally biased region" description="Low complexity" evidence="5">
    <location>
        <begin position="2192"/>
        <end position="2201"/>
    </location>
</feature>
<proteinExistence type="predicted"/>
<feature type="region of interest" description="Disordered" evidence="5">
    <location>
        <begin position="2186"/>
        <end position="2205"/>
    </location>
</feature>
<dbReference type="PROSITE" id="PS01360">
    <property type="entry name" value="ZF_MYND_1"/>
    <property type="match status" value="1"/>
</dbReference>
<gene>
    <name evidence="7" type="ORF">PUN28_006522</name>
</gene>
<evidence type="ECO:0000256" key="5">
    <source>
        <dbReference type="SAM" id="MobiDB-lite"/>
    </source>
</evidence>
<feature type="compositionally biased region" description="Polar residues" evidence="5">
    <location>
        <begin position="1492"/>
        <end position="1502"/>
    </location>
</feature>
<protein>
    <recommendedName>
        <fullName evidence="6">MYND-type domain-containing protein</fullName>
    </recommendedName>
</protein>
<feature type="region of interest" description="Disordered" evidence="5">
    <location>
        <begin position="1490"/>
        <end position="1515"/>
    </location>
</feature>
<feature type="compositionally biased region" description="Polar residues" evidence="5">
    <location>
        <begin position="575"/>
        <end position="595"/>
    </location>
</feature>
<feature type="region of interest" description="Disordered" evidence="5">
    <location>
        <begin position="738"/>
        <end position="784"/>
    </location>
</feature>
<keyword evidence="8" id="KW-1185">Reference proteome</keyword>
<feature type="compositionally biased region" description="Polar residues" evidence="5">
    <location>
        <begin position="96"/>
        <end position="125"/>
    </location>
</feature>
<dbReference type="Proteomes" id="UP001430953">
    <property type="component" value="Unassembled WGS sequence"/>
</dbReference>
<feature type="compositionally biased region" description="Polar residues" evidence="5">
    <location>
        <begin position="259"/>
        <end position="281"/>
    </location>
</feature>
<feature type="region of interest" description="Disordered" evidence="5">
    <location>
        <begin position="515"/>
        <end position="614"/>
    </location>
</feature>
<feature type="region of interest" description="Disordered" evidence="5">
    <location>
        <begin position="2312"/>
        <end position="2342"/>
    </location>
</feature>
<evidence type="ECO:0000256" key="4">
    <source>
        <dbReference type="PROSITE-ProRule" id="PRU00134"/>
    </source>
</evidence>
<feature type="compositionally biased region" description="Polar residues" evidence="5">
    <location>
        <begin position="1903"/>
        <end position="1913"/>
    </location>
</feature>
<reference evidence="7 8" key="1">
    <citation type="submission" date="2023-03" db="EMBL/GenBank/DDBJ databases">
        <title>High recombination rates correlate with genetic variation in Cardiocondyla obscurior ants.</title>
        <authorList>
            <person name="Errbii M."/>
        </authorList>
    </citation>
    <scope>NUCLEOTIDE SEQUENCE [LARGE SCALE GENOMIC DNA]</scope>
    <source>
        <strain evidence="7">Alpha-2009</strain>
        <tissue evidence="7">Whole body</tissue>
    </source>
</reference>
<dbReference type="EMBL" id="JADYXP020000005">
    <property type="protein sequence ID" value="KAL0124715.1"/>
    <property type="molecule type" value="Genomic_DNA"/>
</dbReference>
<feature type="compositionally biased region" description="Basic and acidic residues" evidence="5">
    <location>
        <begin position="285"/>
        <end position="294"/>
    </location>
</feature>
<feature type="region of interest" description="Disordered" evidence="5">
    <location>
        <begin position="374"/>
        <end position="424"/>
    </location>
</feature>
<sequence>MTQLFNCYIQNFFACFRKNLLRSYSIDRNCILSDNDEMKKRNPDDDKGKRKSKNSEDISQQCDGQIANTPIKTASISTTNVNKVCQSKIRKRNLSKTLADTSQNKSTNKDSTASSSANCENNYSISPEKYQKKERKLKEILSTVKTELTNTLQECRIGKNESNICSSRNINSELNSKARFDNIADECQDESILMKETDVNLELINHNPPLYQTYATKNDVKMNSKKITRKRTSSERSLDKYVSTTQKQKKIKSIHEETSNNNSKTFNNETHSDNKLSSTKQINRKSIEQEVRETDSIRLRKKKNKIKLNNLIKNKRAKLHKYFRGTNGPNTSESEEEREILFNHLKRKAQESDYLYKATRNNITNILKLKKVSKHDTSTGNLSKDTKSSASLKLKSGKSRDSGSAKKCSNNNSVTDEETEDEASKYDKSIDNLHISNCRNSDDSCDSTACTEKCFSMFDKVTDDNTESAASIYEQDTSAIGETTNIEISNKINSANLNDSSDHIEKCYVVNDAMTESDEKSIPSTRDTSPNNSPTTIENASSNVKSEYSCDSTASTAKCNSHDATDKDVKDRTLSSKNVHINKSQNNDQEKTTNVAPRETKADSCDSTTSTEESIAVQDVRNEIAHMKKCNTMHNVAMENTKDKESIYIPDALPNNLQTNIENTISREIKSNCSCDSTVSLENKKDEDKESLGKFNNSQESANSVTLISVNVDDSNDSTCMKEKYIVRNDKIENRTSSYKCDTESNNSQENIKDHKVAEKEQHTENSSLIASTKNNTSNAKSNNDIPFATEIDFEKDKSENINLNSNAESKIDGIYAEPNELNTQVSLENRQENQEVRNSNSSDLARCEDAQNHVTSVLKLPIVHTHDSTLSNINEKNDCELQNDENLLLTCNNNIIKDGRPIEQLSVITSTSETISSEKNYVLSVQATDLSTSLNTSNDSGDDHLSDDEDDIEIQIQIKPKQKNKQTSRKISLKAPWSAVNTCIKNLNTLKKDPGLFNKFFKISDDISEKSPSKTSLENNTSVNNNQILTTETENCDITCDSSPISKDNEDDSQQQQNFPNYSTLSENKNTIDSDKKETNKCMQSIIITENNLESNKLIYDMPDLEPLEATEINDKQEINKEQESLNNTTLEEAKSIAGCKEKENQRVSSTEQEDIQMKKIGNSAELVKTACNTSNVKEQLQTSDNATTDSSKLRSQSHLEINYRYTTNIKSTNFSTPAVSENAFSMFHQSASPQSTFESLPQSTLPQSMHPQVSFQLMSQQSRPQLSAPVVSFQIVSSPVVPFQIVSSPVVPVQVVPSPMVPVQTVPVQIIPSQVKPQVKSQVKPQVKLPNVNTLDLDKPPPLHNANVNADRHNNISLKTSVEINNQNNDYEILIHKSLKDIFINIAFFRKLIQENPLYYSIYFVPNMDKARKEITNSLNNLMIWLNMNIVDVISYINRFKIPESIAITQRELEIYYQITEQHLHYYFSPNMEKCNLASQYRKIIENDPNKSLPNVNTQSAPKPAPKKTKTAKASNINQQQLFNSSVNSSHLYPKQPMPNVQRYTSFIPSQNTNLQQVAGNVNNSIQGQYIPSTNVSNVNAQHKLTNNNVPSLTNMSRISYQNNRNSTNTTMQNVRQDVNVIQRQANSNQQVFLEKPVCSCVTYLNKTKHTFVPQSQCNVQTQYDQNIPPNQNLQIPQQRLTKQHSEFYKNVPTSSNTNNLLQRTEDIKSQVEDRTQQKASYTNMQDSYNKISNPCNESQNTYNNAKSLPLPESSMLQNTTSLQEANKVSKSISKTNSAPTLDISFLTDLQKVMLHDQVRYLLSFGVRIYSSEWNESIQQLYSDRSKLIGLFYYLNSYLKKIRENDTEQNNNTVKSNTSEKCTENDSQNDISQNKSVSQKNAMQMSVDETVKIQSNRDNKNTLSDKNLQTQSRKKSVDSNISENSKFATIKSYLKTQNKKLSLTQKFPDLTRKLAENTEQQMQNDDNLKKTSQESILVDTKKPESNETLLLEHSKTLKESLEMLLMQNSKVKNNVKIDKSLRATSLYGEKVSEVHSCPQSPLNLSHDVLMKETEYQFEITKDAVNEKSNNVKTKSTHDTSNVTILNSNKENMTQFSRNIINQNKEIHNTSSEVSSENLQNKMSNNANNSDEVLSQLNVLLDLVSSLNNTEQSILQKEECTSSKISQVHIENEKCTEILFNSSKSPQQISTNEENTNANEEISDEMSDCSEKLYIDENVEEEQKDDQCDEASFSKDDDFYTLHRVDSPWPLDKIKYNPSEVMPIFLLKNPIDNISQDIVDKTQNAATFNEELSEEKPRESTFKFEDEWNTEENMKQVESTKENNEKIKTEEEEESEEEVSFKLQLSEDELNTEESSMYIQRSIVIKEETIIDTHDSIQSEDELNAEENATQLSNLELPKNIEEQNAIDTHSNIRTIHEQLKHVSEQKPGKSQTYSLNFGEKDNAAEEIMLYQQSNDICDNNMECISVKSEDSEITPIPSIINIKSILPSSFEEIGMSKGFENDIELNEKNEKLLDINESLGNLDDVDDSLCLRCKRKSTVLCTCLKAHYCSKRCSYLHWITKHYKECKGDLITCIDL</sequence>
<feature type="compositionally biased region" description="Basic and acidic residues" evidence="5">
    <location>
        <begin position="560"/>
        <end position="574"/>
    </location>
</feature>
<feature type="compositionally biased region" description="Basic and acidic residues" evidence="5">
    <location>
        <begin position="36"/>
        <end position="56"/>
    </location>
</feature>
<accession>A0AAW2GAS2</accession>